<dbReference type="RefSeq" id="WP_303549997.1">
    <property type="nucleotide sequence ID" value="NZ_JAUOPG010000005.1"/>
</dbReference>
<feature type="domain" description="Mechanosensitive ion channel MscS" evidence="10">
    <location>
        <begin position="891"/>
        <end position="956"/>
    </location>
</feature>
<dbReference type="InterPro" id="IPR011014">
    <property type="entry name" value="MscS_channel_TM-2"/>
</dbReference>
<evidence type="ECO:0000256" key="3">
    <source>
        <dbReference type="ARBA" id="ARBA00022475"/>
    </source>
</evidence>
<feature type="signal peptide" evidence="9">
    <location>
        <begin position="1"/>
        <end position="24"/>
    </location>
</feature>
<evidence type="ECO:0000259" key="12">
    <source>
        <dbReference type="Pfam" id="PF12795"/>
    </source>
</evidence>
<dbReference type="Pfam" id="PF12794">
    <property type="entry name" value="MscS_TM"/>
    <property type="match status" value="1"/>
</dbReference>
<feature type="transmembrane region" description="Helical" evidence="8">
    <location>
        <begin position="875"/>
        <end position="903"/>
    </location>
</feature>
<feature type="domain" description="Mechanosensitive ion channel MscS porin" evidence="12">
    <location>
        <begin position="37"/>
        <end position="251"/>
    </location>
</feature>
<feature type="transmembrane region" description="Helical" evidence="8">
    <location>
        <begin position="536"/>
        <end position="558"/>
    </location>
</feature>
<feature type="domain" description="Mechanosensitive ion channel inner membrane" evidence="11">
    <location>
        <begin position="465"/>
        <end position="787"/>
    </location>
</feature>
<feature type="transmembrane region" description="Helical" evidence="8">
    <location>
        <begin position="681"/>
        <end position="701"/>
    </location>
</feature>
<dbReference type="Pfam" id="PF21082">
    <property type="entry name" value="MS_channel_3rd"/>
    <property type="match status" value="1"/>
</dbReference>
<dbReference type="SUPFAM" id="SSF50182">
    <property type="entry name" value="Sm-like ribonucleoproteins"/>
    <property type="match status" value="1"/>
</dbReference>
<comment type="similarity">
    <text evidence="2">Belongs to the MscS (TC 1.A.23) family.</text>
</comment>
<evidence type="ECO:0000259" key="10">
    <source>
        <dbReference type="Pfam" id="PF00924"/>
    </source>
</evidence>
<evidence type="ECO:0000256" key="5">
    <source>
        <dbReference type="ARBA" id="ARBA00022989"/>
    </source>
</evidence>
<dbReference type="InterPro" id="IPR011066">
    <property type="entry name" value="MscS_channel_C_sf"/>
</dbReference>
<dbReference type="SUPFAM" id="SSF82689">
    <property type="entry name" value="Mechanosensitive channel protein MscS (YggB), C-terminal domain"/>
    <property type="match status" value="1"/>
</dbReference>
<feature type="domain" description="Mechanosensitive ion channel MscS C-terminal" evidence="13">
    <location>
        <begin position="964"/>
        <end position="1047"/>
    </location>
</feature>
<gene>
    <name evidence="15" type="ORF">Q4490_08915</name>
</gene>
<name>A0AAW7XGY4_9GAMM</name>
<dbReference type="GO" id="GO:0005886">
    <property type="term" value="C:plasma membrane"/>
    <property type="evidence" value="ECO:0007669"/>
    <property type="project" value="UniProtKB-SubCell"/>
</dbReference>
<feature type="coiled-coil region" evidence="7">
    <location>
        <begin position="720"/>
        <end position="747"/>
    </location>
</feature>
<feature type="transmembrane region" description="Helical" evidence="8">
    <location>
        <begin position="579"/>
        <end position="599"/>
    </location>
</feature>
<keyword evidence="7" id="KW-0175">Coiled coil</keyword>
<comment type="subcellular location">
    <subcellularLocation>
        <location evidence="1">Cell membrane</location>
        <topology evidence="1">Multi-pass membrane protein</topology>
    </subcellularLocation>
</comment>
<keyword evidence="3" id="KW-1003">Cell membrane</keyword>
<feature type="coiled-coil region" evidence="7">
    <location>
        <begin position="203"/>
        <end position="285"/>
    </location>
</feature>
<evidence type="ECO:0000259" key="13">
    <source>
        <dbReference type="Pfam" id="PF21082"/>
    </source>
</evidence>
<keyword evidence="9" id="KW-0732">Signal</keyword>
<feature type="transmembrane region" description="Helical" evidence="8">
    <location>
        <begin position="844"/>
        <end position="863"/>
    </location>
</feature>
<dbReference type="PANTHER" id="PTHR30347:SF1">
    <property type="entry name" value="MECHANOSENSITIVE CHANNEL MSCK"/>
    <property type="match status" value="1"/>
</dbReference>
<dbReference type="InterPro" id="IPR024393">
    <property type="entry name" value="MscS_porin"/>
</dbReference>
<evidence type="ECO:0000313" key="15">
    <source>
        <dbReference type="EMBL" id="MDO6453686.1"/>
    </source>
</evidence>
<dbReference type="GO" id="GO:0008381">
    <property type="term" value="F:mechanosensitive monoatomic ion channel activity"/>
    <property type="evidence" value="ECO:0007669"/>
    <property type="project" value="UniProtKB-ARBA"/>
</dbReference>
<keyword evidence="5 8" id="KW-1133">Transmembrane helix</keyword>
<dbReference type="PANTHER" id="PTHR30347">
    <property type="entry name" value="POTASSIUM CHANNEL RELATED"/>
    <property type="match status" value="1"/>
</dbReference>
<dbReference type="InterPro" id="IPR006686">
    <property type="entry name" value="MscS_channel_CS"/>
</dbReference>
<dbReference type="InterPro" id="IPR049142">
    <property type="entry name" value="MS_channel_1st"/>
</dbReference>
<dbReference type="Gene3D" id="1.10.287.1260">
    <property type="match status" value="1"/>
</dbReference>
<keyword evidence="6 8" id="KW-0472">Membrane</keyword>
<evidence type="ECO:0000256" key="1">
    <source>
        <dbReference type="ARBA" id="ARBA00004651"/>
    </source>
</evidence>
<dbReference type="Pfam" id="PF00924">
    <property type="entry name" value="MS_channel_2nd"/>
    <property type="match status" value="1"/>
</dbReference>
<accession>A0AAW7XGY4</accession>
<organism evidence="15 16">
    <name type="scientific">Neptunomonas phycophila</name>
    <dbReference type="NCBI Taxonomy" id="1572645"/>
    <lineage>
        <taxon>Bacteria</taxon>
        <taxon>Pseudomonadati</taxon>
        <taxon>Pseudomonadota</taxon>
        <taxon>Gammaproteobacteria</taxon>
        <taxon>Oceanospirillales</taxon>
        <taxon>Oceanospirillaceae</taxon>
        <taxon>Neptunomonas</taxon>
    </lineage>
</organism>
<evidence type="ECO:0000259" key="14">
    <source>
        <dbReference type="Pfam" id="PF21088"/>
    </source>
</evidence>
<dbReference type="InterPro" id="IPR023408">
    <property type="entry name" value="MscS_beta-dom_sf"/>
</dbReference>
<evidence type="ECO:0000256" key="4">
    <source>
        <dbReference type="ARBA" id="ARBA00022692"/>
    </source>
</evidence>
<dbReference type="AlphaFoldDB" id="A0AAW7XGY4"/>
<dbReference type="FunFam" id="2.30.30.60:FF:000001">
    <property type="entry name" value="MscS Mechanosensitive ion channel"/>
    <property type="match status" value="1"/>
</dbReference>
<feature type="transmembrane region" description="Helical" evidence="8">
    <location>
        <begin position="653"/>
        <end position="675"/>
    </location>
</feature>
<comment type="caution">
    <text evidence="15">The sequence shown here is derived from an EMBL/GenBank/DDBJ whole genome shotgun (WGS) entry which is preliminary data.</text>
</comment>
<feature type="coiled-coil region" evidence="7">
    <location>
        <begin position="66"/>
        <end position="173"/>
    </location>
</feature>
<evidence type="ECO:0000256" key="9">
    <source>
        <dbReference type="SAM" id="SignalP"/>
    </source>
</evidence>
<feature type="transmembrane region" description="Helical" evidence="8">
    <location>
        <begin position="807"/>
        <end position="832"/>
    </location>
</feature>
<feature type="transmembrane region" description="Helical" evidence="8">
    <location>
        <begin position="505"/>
        <end position="524"/>
    </location>
</feature>
<dbReference type="InterPro" id="IPR049278">
    <property type="entry name" value="MS_channel_C"/>
</dbReference>
<feature type="domain" description="Mechanosensitive ion channel transmembrane helices 2/3" evidence="14">
    <location>
        <begin position="849"/>
        <end position="889"/>
    </location>
</feature>
<keyword evidence="4 8" id="KW-0812">Transmembrane</keyword>
<evidence type="ECO:0000256" key="8">
    <source>
        <dbReference type="SAM" id="Phobius"/>
    </source>
</evidence>
<dbReference type="Gene3D" id="3.30.70.100">
    <property type="match status" value="1"/>
</dbReference>
<evidence type="ECO:0000256" key="7">
    <source>
        <dbReference type="SAM" id="Coils"/>
    </source>
</evidence>
<sequence>MRLLNRWLFLLTFSLSALCTQVLADYADNIALNQQRLEQLPTEDSDPDVKQQRERLQKIITAYQEATTFDKESAELRKELETYTERLNQLTSSLKQRTPSIDRASLMQQSISNLEQRQTLEQAKQLELEQQQEQLQNTINQSDQYLIKLREQLTQLKQTSVQLAENNNDLTEAQFAQRSAQIQYIQLQILHQPNRNNLDQARLDLLKQQIKEQNSLIEALQEIIQSKRQSETEEALEKLSNSKDSTQSPVIASLLKDNQTLGEQLKKVQQQSSQARQQRSSLESELTIVSQSYSTIQQELELSNQPLGIELRTFTRRLSQPISTSETKDGINELRLLNLNISRQLFSLEREQQLPDLSQGLQQQADALIDNKKTLLTRINDASSEAINELSQLLTIQEQINNQVRLGRELISQHLLWIPSIQPVTPDWPAEIINGVGPLVDIITPYKTIPLIQHSANWIPKIALWLGVVLLSIVTVRLYRRRAPEWANAIGHVVKDKFIHSFNMVWMPIVTSLPLPTAIYFIGHEILNAEAWPNDALIQLTNVLSMGLWIYLIIHAWLRTPHGLLAGHFAMPVKLCKSLRAFIHPLFWLGMPLVLLLLVTDQSNSNTLQSGIGRLAFISLATLVAIFWLAMLRLAPHIDTFLNGEVWWKRAQFWLSSLVVIHLLGIGVALFGYVFSGTITMLILLVLAGIIAATFIIFKLGNRWLLIEERHLAYERAKIRRNEILEAREKNEEIAALEENYIDVQTLSDQARVLLKTVTVIIFATLLWMLIKTVLPTLDMLDQIVLWGGDVDSAGSIISQAITLKNLLFSLVLISLCVLAAYNLPGLLELLVLRHITLAPGTSYAITSVTKYILIVVSIMVGASQLGLEWSKLQWLIAALGVGLGFGLQEIVANFVSGIIILFEKPMRIGDMITVGGISGTVSRIQIRATTITDFDRKEVIIPNKTFVTDQLINWSLTDPITRVVILVGVAYGSDTKLAHKLLLEVANEHPRVLDDPAPNAFFLTFGASTLDFELRIFVNSLSDRLEVTHEINQAIDQRFKENGIEIAFPQMDVHLHRAPKKKS</sequence>
<feature type="transmembrane region" description="Helical" evidence="8">
    <location>
        <begin position="458"/>
        <end position="479"/>
    </location>
</feature>
<proteinExistence type="inferred from homology"/>
<dbReference type="PROSITE" id="PS01246">
    <property type="entry name" value="UPF0003"/>
    <property type="match status" value="1"/>
</dbReference>
<evidence type="ECO:0000259" key="11">
    <source>
        <dbReference type="Pfam" id="PF12794"/>
    </source>
</evidence>
<dbReference type="Pfam" id="PF12795">
    <property type="entry name" value="MscS_porin"/>
    <property type="match status" value="1"/>
</dbReference>
<dbReference type="Pfam" id="PF21088">
    <property type="entry name" value="MS_channel_1st"/>
    <property type="match status" value="1"/>
</dbReference>
<reference evidence="15" key="1">
    <citation type="submission" date="2023-07" db="EMBL/GenBank/DDBJ databases">
        <title>Genome content predicts the carbon catabolic preferences of heterotrophic bacteria.</title>
        <authorList>
            <person name="Gralka M."/>
        </authorList>
    </citation>
    <scope>NUCLEOTIDE SEQUENCE</scope>
    <source>
        <strain evidence="15">I2M16</strain>
    </source>
</reference>
<dbReference type="SUPFAM" id="SSF82861">
    <property type="entry name" value="Mechanosensitive channel protein MscS (YggB), transmembrane region"/>
    <property type="match status" value="1"/>
</dbReference>
<dbReference type="InterPro" id="IPR025692">
    <property type="entry name" value="MscS_IM_dom1"/>
</dbReference>
<dbReference type="Gene3D" id="2.30.30.60">
    <property type="match status" value="1"/>
</dbReference>
<feature type="transmembrane region" description="Helical" evidence="8">
    <location>
        <begin position="611"/>
        <end position="632"/>
    </location>
</feature>
<dbReference type="InterPro" id="IPR006685">
    <property type="entry name" value="MscS_channel_2nd"/>
</dbReference>
<feature type="transmembrane region" description="Helical" evidence="8">
    <location>
        <begin position="753"/>
        <end position="771"/>
    </location>
</feature>
<dbReference type="EMBL" id="JAUOPG010000005">
    <property type="protein sequence ID" value="MDO6453686.1"/>
    <property type="molecule type" value="Genomic_DNA"/>
</dbReference>
<evidence type="ECO:0000256" key="6">
    <source>
        <dbReference type="ARBA" id="ARBA00023136"/>
    </source>
</evidence>
<dbReference type="InterPro" id="IPR010920">
    <property type="entry name" value="LSM_dom_sf"/>
</dbReference>
<dbReference type="InterPro" id="IPR052702">
    <property type="entry name" value="MscS-like_channel"/>
</dbReference>
<feature type="chain" id="PRO_5043409470" evidence="9">
    <location>
        <begin position="25"/>
        <end position="1064"/>
    </location>
</feature>
<evidence type="ECO:0000256" key="2">
    <source>
        <dbReference type="ARBA" id="ARBA00008017"/>
    </source>
</evidence>
<dbReference type="Proteomes" id="UP001169862">
    <property type="component" value="Unassembled WGS sequence"/>
</dbReference>
<protein>
    <submittedName>
        <fullName evidence="15">Mechanosensitive ion channel</fullName>
    </submittedName>
</protein>
<evidence type="ECO:0000313" key="16">
    <source>
        <dbReference type="Proteomes" id="UP001169862"/>
    </source>
</evidence>